<name>A0A7L3SNX8_RISTR</name>
<dbReference type="PANTHER" id="PTHR12752:SF3">
    <property type="entry name" value="PLECKSTRIN HOMOLOGY DOMAIN-CONTAINING FAMILY A MEMBER 5"/>
    <property type="match status" value="1"/>
</dbReference>
<dbReference type="PROSITE" id="PS50003">
    <property type="entry name" value="PH_DOMAIN"/>
    <property type="match status" value="1"/>
</dbReference>
<dbReference type="InterPro" id="IPR040392">
    <property type="entry name" value="PKHA4-7_PH"/>
</dbReference>
<dbReference type="FunFam" id="2.30.29.30:FF:000083">
    <property type="entry name" value="Pleckstrin homology domain-containing family A member 5"/>
    <property type="match status" value="1"/>
</dbReference>
<evidence type="ECO:0000313" key="4">
    <source>
        <dbReference type="Proteomes" id="UP000540089"/>
    </source>
</evidence>
<dbReference type="GO" id="GO:0032266">
    <property type="term" value="F:phosphatidylinositol-3-phosphate binding"/>
    <property type="evidence" value="ECO:0007669"/>
    <property type="project" value="TreeGrafter"/>
</dbReference>
<dbReference type="CDD" id="cd13248">
    <property type="entry name" value="PH_PEPP1_2_3"/>
    <property type="match status" value="1"/>
</dbReference>
<feature type="compositionally biased region" description="Low complexity" evidence="1">
    <location>
        <begin position="1019"/>
        <end position="1033"/>
    </location>
</feature>
<feature type="non-terminal residue" evidence="3">
    <location>
        <position position="1047"/>
    </location>
</feature>
<dbReference type="GO" id="GO:0070273">
    <property type="term" value="F:phosphatidylinositol-4-phosphate binding"/>
    <property type="evidence" value="ECO:0007669"/>
    <property type="project" value="TreeGrafter"/>
</dbReference>
<dbReference type="GO" id="GO:0010314">
    <property type="term" value="F:phosphatidylinositol-5-phosphate binding"/>
    <property type="evidence" value="ECO:0007669"/>
    <property type="project" value="TreeGrafter"/>
</dbReference>
<protein>
    <submittedName>
        <fullName evidence="3">PKHA5 protein</fullName>
    </submittedName>
</protein>
<feature type="region of interest" description="Disordered" evidence="1">
    <location>
        <begin position="364"/>
        <end position="396"/>
    </location>
</feature>
<proteinExistence type="predicted"/>
<feature type="region of interest" description="Disordered" evidence="1">
    <location>
        <begin position="1010"/>
        <end position="1047"/>
    </location>
</feature>
<feature type="domain" description="PH" evidence="2">
    <location>
        <begin position="94"/>
        <end position="193"/>
    </location>
</feature>
<feature type="compositionally biased region" description="Polar residues" evidence="1">
    <location>
        <begin position="882"/>
        <end position="904"/>
    </location>
</feature>
<feature type="region of interest" description="Disordered" evidence="1">
    <location>
        <begin position="744"/>
        <end position="787"/>
    </location>
</feature>
<organism evidence="3 4">
    <name type="scientific">Rissa tridactyla</name>
    <name type="common">Black-legged kittiwake</name>
    <name type="synonym">Larus tridactyla</name>
    <dbReference type="NCBI Taxonomy" id="75485"/>
    <lineage>
        <taxon>Eukaryota</taxon>
        <taxon>Metazoa</taxon>
        <taxon>Chordata</taxon>
        <taxon>Craniata</taxon>
        <taxon>Vertebrata</taxon>
        <taxon>Euteleostomi</taxon>
        <taxon>Archelosauria</taxon>
        <taxon>Archosauria</taxon>
        <taxon>Dinosauria</taxon>
        <taxon>Saurischia</taxon>
        <taxon>Theropoda</taxon>
        <taxon>Coelurosauria</taxon>
        <taxon>Aves</taxon>
        <taxon>Neognathae</taxon>
        <taxon>Neoaves</taxon>
        <taxon>Charadriiformes</taxon>
        <taxon>Laridae</taxon>
        <taxon>Rissa</taxon>
    </lineage>
</organism>
<dbReference type="Proteomes" id="UP000540089">
    <property type="component" value="Unassembled WGS sequence"/>
</dbReference>
<comment type="caution">
    <text evidence="3">The sequence shown here is derived from an EMBL/GenBank/DDBJ whole genome shotgun (WGS) entry which is preliminary data.</text>
</comment>
<evidence type="ECO:0000313" key="3">
    <source>
        <dbReference type="EMBL" id="NXV29150.1"/>
    </source>
</evidence>
<keyword evidence="4" id="KW-1185">Reference proteome</keyword>
<dbReference type="SMART" id="SM00233">
    <property type="entry name" value="PH"/>
    <property type="match status" value="1"/>
</dbReference>
<evidence type="ECO:0000256" key="1">
    <source>
        <dbReference type="SAM" id="MobiDB-lite"/>
    </source>
</evidence>
<dbReference type="AlphaFoldDB" id="A0A7L3SNX8"/>
<dbReference type="SUPFAM" id="SSF50729">
    <property type="entry name" value="PH domain-like"/>
    <property type="match status" value="1"/>
</dbReference>
<reference evidence="3 4" key="1">
    <citation type="submission" date="2019-09" db="EMBL/GenBank/DDBJ databases">
        <title>Bird 10,000 Genomes (B10K) Project - Family phase.</title>
        <authorList>
            <person name="Zhang G."/>
        </authorList>
    </citation>
    <scope>NUCLEOTIDE SEQUENCE [LARGE SCALE GENOMIC DNA]</scope>
    <source>
        <strain evidence="3">OUT-0021</strain>
        <tissue evidence="3">Blood</tissue>
    </source>
</reference>
<feature type="region of interest" description="Disordered" evidence="1">
    <location>
        <begin position="875"/>
        <end position="907"/>
    </location>
</feature>
<feature type="non-terminal residue" evidence="3">
    <location>
        <position position="1"/>
    </location>
</feature>
<dbReference type="InterPro" id="IPR057971">
    <property type="entry name" value="PKHA4-7_TBCA"/>
</dbReference>
<dbReference type="InterPro" id="IPR011993">
    <property type="entry name" value="PH-like_dom_sf"/>
</dbReference>
<feature type="region of interest" description="Disordered" evidence="1">
    <location>
        <begin position="65"/>
        <end position="88"/>
    </location>
</feature>
<feature type="compositionally biased region" description="Basic residues" evidence="1">
    <location>
        <begin position="72"/>
        <end position="81"/>
    </location>
</feature>
<dbReference type="Gene3D" id="2.30.29.30">
    <property type="entry name" value="Pleckstrin-homology domain (PH domain)/Phosphotyrosine-binding domain (PTB)"/>
    <property type="match status" value="1"/>
</dbReference>
<sequence>SHNERKVTCKHPVTGQPSQDNCIFVVNEQTAAAMTSEEKKERPISMICEATNYNLTSDYAAHPMSPVGRTSRSSKKVHNFGKRSNSIKRNPNAPVVRRGWLYKQDSTGMKLWKKRWFVLSDLCLFYYRDEKEEGILGSILLPSFQISVLSPEDHINRKYAFKAAHPNMRTYYFCTDTGKEMELWMKAMTDAALVQTEPVKRVEKLTTENTPPREANNISNHRVLIKPEAQNNQRNKDVNRNEEKKALEAEKYGFQKVGQDKPLTKINSVKINPLGSEYRTLPITSIQAGHFRPVHLNGSENKAVGVVLADAGDGGQHNAVQSHMESERVMQRTNSMLQLEQWIKIQRGKGQEEETRGVISYQTLPRNMPSHRPQVLPRYPEGYRTLPRNSKARPESLCSVTPSAYDRAIGPVTAEEKRRSMRDDTMWQLYEWQQRQFYNKQTTLSRHSTLSSPKTMINISDQTMHSIPTSPSHGSIAGFQGYSPQRTYRSEVSSPVQRGDVTIDRRHRSHHTKHVFVPDRRSMPAGLSLQPVTPQSLQGKTLTQEECRGTLYKYRTEELDIDAKLSRLCEQDKVVQALEEKLQQLHKEKYTLEQALLSASQEIEMNADNPAAIQNVVLQRDDLQNGLLSTCREVSRATAELERAWREYDKLEYDVTVTRNHMQEQLDRLGEIQTESAGIQRAQIQKELWRIQDVMEGLSKHKEQRSSSEAGIMGSRTFSAIKYKNEGPDYRLYKSEPELTTVAEVDESNGEEKTEQISESESTAKGSHFPVGVVPPRTKSPTPESSTIASYVTLRKNKKTDLRTERPRSAVEQLCLAESTRPRMTVEEQMERIKRHQQACLREKRKGLNIIGVSDQSPSQTLSLVRDNPFKLAQNRKKDDTVSSNMKELESTSTENNLKQNNGSPGEEIVQLKHDGEQEHNSGFTKEVLNCPLLSCSSACLAVEKYSEPQTAEYGKWSHSERCAFLSSSQSVTTVTNHKPKTSSEESEAVSVQEQGGIMSSFELAAQSSKGNQATAVKSLPSSPESSLSPAPSTQTQLTEGSHFMCV</sequence>
<dbReference type="PANTHER" id="PTHR12752">
    <property type="entry name" value="PHOSPHOINOSITOL 3-PHOSPHATE-BINDING PROTEIN"/>
    <property type="match status" value="1"/>
</dbReference>
<dbReference type="EMBL" id="VZUC01000026">
    <property type="protein sequence ID" value="NXV29150.1"/>
    <property type="molecule type" value="Genomic_DNA"/>
</dbReference>
<dbReference type="Pfam" id="PF00169">
    <property type="entry name" value="PH"/>
    <property type="match status" value="1"/>
</dbReference>
<dbReference type="GO" id="GO:0080025">
    <property type="term" value="F:phosphatidylinositol-3,5-bisphosphate binding"/>
    <property type="evidence" value="ECO:0007669"/>
    <property type="project" value="TreeGrafter"/>
</dbReference>
<dbReference type="Pfam" id="PF25541">
    <property type="entry name" value="TBCA_PH"/>
    <property type="match status" value="1"/>
</dbReference>
<evidence type="ECO:0000259" key="2">
    <source>
        <dbReference type="PROSITE" id="PS50003"/>
    </source>
</evidence>
<feature type="region of interest" description="Disordered" evidence="1">
    <location>
        <begin position="208"/>
        <end position="238"/>
    </location>
</feature>
<dbReference type="InterPro" id="IPR001849">
    <property type="entry name" value="PH_domain"/>
</dbReference>
<accession>A0A7L3SNX8</accession>
<dbReference type="GO" id="GO:0005829">
    <property type="term" value="C:cytosol"/>
    <property type="evidence" value="ECO:0007669"/>
    <property type="project" value="TreeGrafter"/>
</dbReference>
<gene>
    <name evidence="3" type="primary">Plekha5_0</name>
    <name evidence="3" type="ORF">RISTRI_R10650</name>
</gene>